<evidence type="ECO:0000256" key="2">
    <source>
        <dbReference type="ARBA" id="ARBA00022670"/>
    </source>
</evidence>
<dbReference type="Pfam" id="PF04586">
    <property type="entry name" value="Peptidase_S78"/>
    <property type="match status" value="1"/>
</dbReference>
<dbReference type="InterPro" id="IPR006433">
    <property type="entry name" value="Prohead_protease"/>
</dbReference>
<keyword evidence="2 5" id="KW-0645">Protease</keyword>
<dbReference type="InterPro" id="IPR054613">
    <property type="entry name" value="Peptidase_S78_dom"/>
</dbReference>
<dbReference type="EMBL" id="JAGKQQ010000001">
    <property type="protein sequence ID" value="MBP3958352.1"/>
    <property type="molecule type" value="Genomic_DNA"/>
</dbReference>
<gene>
    <name evidence="5" type="ORF">J8F10_24145</name>
</gene>
<keyword evidence="3" id="KW-0378">Hydrolase</keyword>
<evidence type="ECO:0000313" key="5">
    <source>
        <dbReference type="EMBL" id="MBP3958352.1"/>
    </source>
</evidence>
<dbReference type="NCBIfam" id="TIGR01543">
    <property type="entry name" value="proheadase_HK97"/>
    <property type="match status" value="1"/>
</dbReference>
<organism evidence="5 6">
    <name type="scientific">Gemmata palustris</name>
    <dbReference type="NCBI Taxonomy" id="2822762"/>
    <lineage>
        <taxon>Bacteria</taxon>
        <taxon>Pseudomonadati</taxon>
        <taxon>Planctomycetota</taxon>
        <taxon>Planctomycetia</taxon>
        <taxon>Gemmatales</taxon>
        <taxon>Gemmataceae</taxon>
        <taxon>Gemmata</taxon>
    </lineage>
</organism>
<feature type="domain" description="Prohead serine protease" evidence="4">
    <location>
        <begin position="11"/>
        <end position="151"/>
    </location>
</feature>
<dbReference type="GO" id="GO:0006508">
    <property type="term" value="P:proteolysis"/>
    <property type="evidence" value="ECO:0007669"/>
    <property type="project" value="UniProtKB-KW"/>
</dbReference>
<reference evidence="5 6" key="1">
    <citation type="submission" date="2021-04" db="EMBL/GenBank/DDBJ databases">
        <authorList>
            <person name="Ivanova A."/>
        </authorList>
    </citation>
    <scope>NUCLEOTIDE SEQUENCE [LARGE SCALE GENOMIC DNA]</scope>
    <source>
        <strain evidence="5 6">G18</strain>
    </source>
</reference>
<dbReference type="Proteomes" id="UP000676565">
    <property type="component" value="Unassembled WGS sequence"/>
</dbReference>
<evidence type="ECO:0000256" key="1">
    <source>
        <dbReference type="ARBA" id="ARBA00022612"/>
    </source>
</evidence>
<evidence type="ECO:0000313" key="6">
    <source>
        <dbReference type="Proteomes" id="UP000676565"/>
    </source>
</evidence>
<protein>
    <submittedName>
        <fullName evidence="5">HK97 family phage prohead protease</fullName>
    </submittedName>
</protein>
<comment type="caution">
    <text evidence="5">The sequence shown here is derived from an EMBL/GenBank/DDBJ whole genome shotgun (WGS) entry which is preliminary data.</text>
</comment>
<evidence type="ECO:0000256" key="3">
    <source>
        <dbReference type="ARBA" id="ARBA00022801"/>
    </source>
</evidence>
<dbReference type="GO" id="GO:0008233">
    <property type="term" value="F:peptidase activity"/>
    <property type="evidence" value="ECO:0007669"/>
    <property type="project" value="UniProtKB-KW"/>
</dbReference>
<dbReference type="RefSeq" id="WP_210658253.1">
    <property type="nucleotide sequence ID" value="NZ_JAGKQQ010000001.1"/>
</dbReference>
<sequence length="207" mass="22841">MERKHIELTEFEVKFADTGVATIEGYASTFGNVDSQNDIVMPGAFKDSLAQRMPKMLYQHDPHRIPGVWESGAEDSKGLILVGKTLNTTLGRDAAEELRSGAIDRLSIGYSPTKSAFDKAKGTRRLEQVKLWEASLVTFPANERAVITGVKGAHENEREFEEFLREAGYSRDAAKIIVAKGFKALSGQREAGGEEAVLTHILNQFKI</sequence>
<keyword evidence="6" id="KW-1185">Reference proteome</keyword>
<evidence type="ECO:0000259" key="4">
    <source>
        <dbReference type="Pfam" id="PF04586"/>
    </source>
</evidence>
<accession>A0ABS5BX84</accession>
<keyword evidence="1" id="KW-1188">Viral release from host cell</keyword>
<name>A0ABS5BX84_9BACT</name>
<proteinExistence type="predicted"/>